<comment type="caution">
    <text evidence="3">The sequence shown here is derived from an EMBL/GenBank/DDBJ whole genome shotgun (WGS) entry which is preliminary data.</text>
</comment>
<proteinExistence type="predicted"/>
<reference evidence="3 4" key="1">
    <citation type="submission" date="2011-08" db="EMBL/GenBank/DDBJ databases">
        <title>The Genome Sequence of Clostridium hathewayi WAL-18680.</title>
        <authorList>
            <consortium name="The Broad Institute Genome Sequencing Platform"/>
            <person name="Earl A."/>
            <person name="Ward D."/>
            <person name="Feldgarden M."/>
            <person name="Gevers D."/>
            <person name="Finegold S.M."/>
            <person name="Summanen P.H."/>
            <person name="Molitoris D.R."/>
            <person name="Song M."/>
            <person name="Daigneault M."/>
            <person name="Allen-Vercoe E."/>
            <person name="Young S.K."/>
            <person name="Zeng Q."/>
            <person name="Gargeya S."/>
            <person name="Fitzgerald M."/>
            <person name="Haas B."/>
            <person name="Abouelleil A."/>
            <person name="Alvarado L."/>
            <person name="Arachchi H.M."/>
            <person name="Berlin A."/>
            <person name="Brown A."/>
            <person name="Chapman S.B."/>
            <person name="Chen Z."/>
            <person name="Dunbar C."/>
            <person name="Freedman E."/>
            <person name="Gearin G."/>
            <person name="Gellesch M."/>
            <person name="Goldberg J."/>
            <person name="Griggs A."/>
            <person name="Gujja S."/>
            <person name="Heiman D."/>
            <person name="Howarth C."/>
            <person name="Larson L."/>
            <person name="Lui A."/>
            <person name="MacDonald P.J.P."/>
            <person name="Montmayeur A."/>
            <person name="Murphy C."/>
            <person name="Neiman D."/>
            <person name="Pearson M."/>
            <person name="Priest M."/>
            <person name="Roberts A."/>
            <person name="Saif S."/>
            <person name="Shea T."/>
            <person name="Shenoy N."/>
            <person name="Sisk P."/>
            <person name="Stolte C."/>
            <person name="Sykes S."/>
            <person name="Wortman J."/>
            <person name="Nusbaum C."/>
            <person name="Birren B."/>
        </authorList>
    </citation>
    <scope>NUCLEOTIDE SEQUENCE [LARGE SCALE GENOMIC DNA]</scope>
    <source>
        <strain evidence="3 4">WAL-18680</strain>
    </source>
</reference>
<dbReference type="InterPro" id="IPR012338">
    <property type="entry name" value="Beta-lactam/transpept-like"/>
</dbReference>
<sequence>MRRAEHQIHGIINELIERRILWGASYSFLSGEGQKLFYKGVQGAMEPYSDRKILPGMYYDLASLSKVVGTTTRVLQLVEDGRVKLETPVCEILPRFCYPEITVGNLLLHDSGLMAELLHRESLTKENILERLYETPTVRPAGTGFLYSDTGFILLGLLVQKLDGVLLEESFRTHIFSPMHMTETSYIINGKAEEWYIPTECTAARGCIHGEVHDGKAYLLSQNHIQSGSAGLFSTLEDMTLFARGYLDRSPRLFGGEVYRQLLTTTSFGRTYGWSKEYGASTLYHTGFSGTSMLLDMETGRGFVLLTNRIHPTRDNPEFLEARKEMNRIFMEPEA</sequence>
<gene>
    <name evidence="3" type="ORF">HMPREF9473_04297</name>
</gene>
<name>G5ILB9_9FIRM</name>
<dbReference type="Pfam" id="PF00144">
    <property type="entry name" value="Beta-lactamase"/>
    <property type="match status" value="1"/>
</dbReference>
<evidence type="ECO:0000313" key="4">
    <source>
        <dbReference type="Proteomes" id="UP000005384"/>
    </source>
</evidence>
<organism evidence="3 4">
    <name type="scientific">Hungatella hathewayi WAL-18680</name>
    <dbReference type="NCBI Taxonomy" id="742737"/>
    <lineage>
        <taxon>Bacteria</taxon>
        <taxon>Bacillati</taxon>
        <taxon>Bacillota</taxon>
        <taxon>Clostridia</taxon>
        <taxon>Lachnospirales</taxon>
        <taxon>Lachnospiraceae</taxon>
        <taxon>Hungatella</taxon>
    </lineage>
</organism>
<dbReference type="InterPro" id="IPR050789">
    <property type="entry name" value="Diverse_Enzym_Activities"/>
</dbReference>
<dbReference type="Gene3D" id="3.40.710.10">
    <property type="entry name" value="DD-peptidase/beta-lactamase superfamily"/>
    <property type="match status" value="1"/>
</dbReference>
<accession>G5ILB9</accession>
<dbReference type="Proteomes" id="UP000005384">
    <property type="component" value="Unassembled WGS sequence"/>
</dbReference>
<dbReference type="SUPFAM" id="SSF56601">
    <property type="entry name" value="beta-lactamase/transpeptidase-like"/>
    <property type="match status" value="1"/>
</dbReference>
<protein>
    <submittedName>
        <fullName evidence="3">Beta-lactamase</fullName>
    </submittedName>
</protein>
<dbReference type="PATRIC" id="fig|742737.3.peg.4280"/>
<keyword evidence="1" id="KW-0378">Hydrolase</keyword>
<dbReference type="PANTHER" id="PTHR43283">
    <property type="entry name" value="BETA-LACTAMASE-RELATED"/>
    <property type="match status" value="1"/>
</dbReference>
<evidence type="ECO:0000313" key="3">
    <source>
        <dbReference type="EMBL" id="EHI57807.1"/>
    </source>
</evidence>
<evidence type="ECO:0000256" key="1">
    <source>
        <dbReference type="ARBA" id="ARBA00022801"/>
    </source>
</evidence>
<dbReference type="PANTHER" id="PTHR43283:SF11">
    <property type="entry name" value="BETA-LACTAMASE-RELATED DOMAIN-CONTAINING PROTEIN"/>
    <property type="match status" value="1"/>
</dbReference>
<dbReference type="OrthoDB" id="9797709at2"/>
<dbReference type="GO" id="GO:0016787">
    <property type="term" value="F:hydrolase activity"/>
    <property type="evidence" value="ECO:0007669"/>
    <property type="project" value="UniProtKB-KW"/>
</dbReference>
<dbReference type="AlphaFoldDB" id="G5ILB9"/>
<evidence type="ECO:0000259" key="2">
    <source>
        <dbReference type="Pfam" id="PF00144"/>
    </source>
</evidence>
<dbReference type="RefSeq" id="WP_006782286.1">
    <property type="nucleotide sequence ID" value="NZ_CP040506.1"/>
</dbReference>
<dbReference type="EMBL" id="ADLN01000118">
    <property type="protein sequence ID" value="EHI57807.1"/>
    <property type="molecule type" value="Genomic_DNA"/>
</dbReference>
<dbReference type="InterPro" id="IPR001466">
    <property type="entry name" value="Beta-lactam-related"/>
</dbReference>
<keyword evidence="4" id="KW-1185">Reference proteome</keyword>
<feature type="domain" description="Beta-lactamase-related" evidence="2">
    <location>
        <begin position="52"/>
        <end position="317"/>
    </location>
</feature>
<dbReference type="HOGENOM" id="CLU_020027_1_0_9"/>